<dbReference type="OrthoDB" id="10256122at2759"/>
<gene>
    <name evidence="4" type="ORF">CDV36_014288</name>
</gene>
<keyword evidence="5" id="KW-1185">Reference proteome</keyword>
<proteinExistence type="predicted"/>
<dbReference type="PANTHER" id="PTHR19848">
    <property type="entry name" value="WD40 REPEAT PROTEIN"/>
    <property type="match status" value="1"/>
</dbReference>
<dbReference type="SUPFAM" id="SSF50978">
    <property type="entry name" value="WD40 repeat-like"/>
    <property type="match status" value="1"/>
</dbReference>
<dbReference type="InterPro" id="IPR015943">
    <property type="entry name" value="WD40/YVTN_repeat-like_dom_sf"/>
</dbReference>
<reference evidence="4 5" key="1">
    <citation type="submission" date="2017-06" db="EMBL/GenBank/DDBJ databases">
        <title>Comparative genomic analysis of Ambrosia Fusariam Clade fungi.</title>
        <authorList>
            <person name="Stajich J.E."/>
            <person name="Carrillo J."/>
            <person name="Kijimoto T."/>
            <person name="Eskalen A."/>
            <person name="O'Donnell K."/>
            <person name="Kasson M."/>
        </authorList>
    </citation>
    <scope>NUCLEOTIDE SEQUENCE [LARGE SCALE GENOMIC DNA]</scope>
    <source>
        <strain evidence="4">UCR3666</strain>
    </source>
</reference>
<dbReference type="Gene3D" id="2.130.10.10">
    <property type="entry name" value="YVTN repeat-like/Quinoprotein amine dehydrogenase"/>
    <property type="match status" value="1"/>
</dbReference>
<dbReference type="Proteomes" id="UP000277212">
    <property type="component" value="Unassembled WGS sequence"/>
</dbReference>
<evidence type="ECO:0000313" key="4">
    <source>
        <dbReference type="EMBL" id="RMJ05036.1"/>
    </source>
</evidence>
<dbReference type="PANTHER" id="PTHR19848:SF8">
    <property type="entry name" value="F-BOX AND WD REPEAT DOMAIN CONTAINING 7"/>
    <property type="match status" value="1"/>
</dbReference>
<dbReference type="PROSITE" id="PS50082">
    <property type="entry name" value="WD_REPEATS_2"/>
    <property type="match status" value="1"/>
</dbReference>
<evidence type="ECO:0000256" key="2">
    <source>
        <dbReference type="ARBA" id="ARBA00022737"/>
    </source>
</evidence>
<evidence type="ECO:0000256" key="3">
    <source>
        <dbReference type="PROSITE-ProRule" id="PRU00221"/>
    </source>
</evidence>
<dbReference type="InterPro" id="IPR036322">
    <property type="entry name" value="WD40_repeat_dom_sf"/>
</dbReference>
<organism evidence="4 5">
    <name type="scientific">Fusarium kuroshium</name>
    <dbReference type="NCBI Taxonomy" id="2010991"/>
    <lineage>
        <taxon>Eukaryota</taxon>
        <taxon>Fungi</taxon>
        <taxon>Dikarya</taxon>
        <taxon>Ascomycota</taxon>
        <taxon>Pezizomycotina</taxon>
        <taxon>Sordariomycetes</taxon>
        <taxon>Hypocreomycetidae</taxon>
        <taxon>Hypocreales</taxon>
        <taxon>Nectriaceae</taxon>
        <taxon>Fusarium</taxon>
        <taxon>Fusarium solani species complex</taxon>
    </lineage>
</organism>
<dbReference type="InterPro" id="IPR001680">
    <property type="entry name" value="WD40_rpt"/>
</dbReference>
<comment type="caution">
    <text evidence="4">The sequence shown here is derived from an EMBL/GenBank/DDBJ whole genome shotgun (WGS) entry which is preliminary data.</text>
</comment>
<dbReference type="SMART" id="SM00320">
    <property type="entry name" value="WD40"/>
    <property type="match status" value="2"/>
</dbReference>
<dbReference type="AlphaFoldDB" id="A0A3M2RIA6"/>
<accession>A0A3M2RIA6</accession>
<evidence type="ECO:0000313" key="5">
    <source>
        <dbReference type="Proteomes" id="UP000277212"/>
    </source>
</evidence>
<feature type="repeat" description="WD" evidence="3">
    <location>
        <begin position="3"/>
        <end position="39"/>
    </location>
</feature>
<keyword evidence="2" id="KW-0677">Repeat</keyword>
<protein>
    <submittedName>
        <fullName evidence="4">Nuclear distribution protein PAC1</fullName>
    </submittedName>
</protein>
<keyword evidence="1 3" id="KW-0853">WD repeat</keyword>
<dbReference type="PROSITE" id="PS50294">
    <property type="entry name" value="WD_REPEATS_REGION"/>
    <property type="match status" value="1"/>
</dbReference>
<dbReference type="STRING" id="2010991.A0A3M2RIA6"/>
<dbReference type="EMBL" id="NKUJ01000443">
    <property type="protein sequence ID" value="RMJ05036.1"/>
    <property type="molecule type" value="Genomic_DNA"/>
</dbReference>
<sequence>MTLVGHDNWVWAIVFHPGGKYLLSVSDDKTLRCWDLSQGGKCVKVLGDVHERFITCVRWAPGIVQDSAGVAQVQHGESMGTPTRNGREKPMPNARIRYIITTGGVDQKLRIFAN</sequence>
<name>A0A3M2RIA6_9HYPO</name>
<dbReference type="Pfam" id="PF00400">
    <property type="entry name" value="WD40"/>
    <property type="match status" value="1"/>
</dbReference>
<evidence type="ECO:0000256" key="1">
    <source>
        <dbReference type="ARBA" id="ARBA00022574"/>
    </source>
</evidence>